<sequence length="64" mass="7250">MGSYSRCDPQQGVRIQVDIPAFLALVTDLFNACEEACHNPRHFQTSTTVTLRKTPPRDYQLPKS</sequence>
<protein>
    <submittedName>
        <fullName evidence="2">Uncharacterized protein</fullName>
    </submittedName>
</protein>
<gene>
    <name evidence="2" type="ORF">EYZ11_009851</name>
</gene>
<evidence type="ECO:0000313" key="3">
    <source>
        <dbReference type="Proteomes" id="UP000308092"/>
    </source>
</evidence>
<keyword evidence="3" id="KW-1185">Reference proteome</keyword>
<name>A0A4S3J745_9EURO</name>
<dbReference type="AlphaFoldDB" id="A0A4S3J745"/>
<comment type="caution">
    <text evidence="2">The sequence shown here is derived from an EMBL/GenBank/DDBJ whole genome shotgun (WGS) entry which is preliminary data.</text>
</comment>
<dbReference type="VEuPathDB" id="FungiDB:EYZ11_009851"/>
<evidence type="ECO:0000313" key="2">
    <source>
        <dbReference type="EMBL" id="THC90695.1"/>
    </source>
</evidence>
<dbReference type="Proteomes" id="UP000308092">
    <property type="component" value="Unassembled WGS sequence"/>
</dbReference>
<feature type="region of interest" description="Disordered" evidence="1">
    <location>
        <begin position="45"/>
        <end position="64"/>
    </location>
</feature>
<accession>A0A4S3J745</accession>
<organism evidence="2 3">
    <name type="scientific">Aspergillus tanneri</name>
    <dbReference type="NCBI Taxonomy" id="1220188"/>
    <lineage>
        <taxon>Eukaryota</taxon>
        <taxon>Fungi</taxon>
        <taxon>Dikarya</taxon>
        <taxon>Ascomycota</taxon>
        <taxon>Pezizomycotina</taxon>
        <taxon>Eurotiomycetes</taxon>
        <taxon>Eurotiomycetidae</taxon>
        <taxon>Eurotiales</taxon>
        <taxon>Aspergillaceae</taxon>
        <taxon>Aspergillus</taxon>
        <taxon>Aspergillus subgen. Circumdati</taxon>
    </lineage>
</organism>
<dbReference type="EMBL" id="SOSA01000492">
    <property type="protein sequence ID" value="THC90695.1"/>
    <property type="molecule type" value="Genomic_DNA"/>
</dbReference>
<reference evidence="2 3" key="1">
    <citation type="submission" date="2019-03" db="EMBL/GenBank/DDBJ databases">
        <title>The genome sequence of a newly discovered highly antifungal drug resistant Aspergillus species, Aspergillus tanneri NIH 1004.</title>
        <authorList>
            <person name="Mounaud S."/>
            <person name="Singh I."/>
            <person name="Joardar V."/>
            <person name="Pakala S."/>
            <person name="Pakala S."/>
            <person name="Venepally P."/>
            <person name="Hoover J."/>
            <person name="Nierman W."/>
            <person name="Chung J."/>
            <person name="Losada L."/>
        </authorList>
    </citation>
    <scope>NUCLEOTIDE SEQUENCE [LARGE SCALE GENOMIC DNA]</scope>
    <source>
        <strain evidence="2 3">NIH1004</strain>
    </source>
</reference>
<proteinExistence type="predicted"/>
<dbReference type="STRING" id="1220188.A0A4S3J745"/>
<evidence type="ECO:0000256" key="1">
    <source>
        <dbReference type="SAM" id="MobiDB-lite"/>
    </source>
</evidence>